<evidence type="ECO:0000313" key="1">
    <source>
        <dbReference type="EMBL" id="SJZ98988.1"/>
    </source>
</evidence>
<proteinExistence type="predicted"/>
<evidence type="ECO:0000313" key="2">
    <source>
        <dbReference type="Proteomes" id="UP000189857"/>
    </source>
</evidence>
<dbReference type="RefSeq" id="WP_078788064.1">
    <property type="nucleotide sequence ID" value="NZ_FMTO01000014.1"/>
</dbReference>
<organism evidence="1 2">
    <name type="scientific">Eubacterium ruminantium</name>
    <dbReference type="NCBI Taxonomy" id="42322"/>
    <lineage>
        <taxon>Bacteria</taxon>
        <taxon>Bacillati</taxon>
        <taxon>Bacillota</taxon>
        <taxon>Clostridia</taxon>
        <taxon>Eubacteriales</taxon>
        <taxon>Eubacteriaceae</taxon>
        <taxon>Eubacterium</taxon>
    </lineage>
</organism>
<gene>
    <name evidence="1" type="ORF">SAMN02745110_02272</name>
</gene>
<dbReference type="AlphaFoldDB" id="A0A1T4Q6Y1"/>
<name>A0A1T4Q6Y1_9FIRM</name>
<dbReference type="Proteomes" id="UP000189857">
    <property type="component" value="Unassembled WGS sequence"/>
</dbReference>
<protein>
    <submittedName>
        <fullName evidence="1">Uncharacterized protein</fullName>
    </submittedName>
</protein>
<keyword evidence="2" id="KW-1185">Reference proteome</keyword>
<reference evidence="1 2" key="1">
    <citation type="submission" date="2017-02" db="EMBL/GenBank/DDBJ databases">
        <authorList>
            <person name="Peterson S.W."/>
        </authorList>
    </citation>
    <scope>NUCLEOTIDE SEQUENCE [LARGE SCALE GENOMIC DNA]</scope>
    <source>
        <strain evidence="1 2">ATCC 17233</strain>
    </source>
</reference>
<dbReference type="EMBL" id="FUXA01000016">
    <property type="protein sequence ID" value="SJZ98988.1"/>
    <property type="molecule type" value="Genomic_DNA"/>
</dbReference>
<sequence length="124" mass="14794">MKLSETTFEEFIDWCKENKKHWSTERQYVTIPKLKIMYDHFVKHGLECKDRKCTVTVGNKWVSSLTSPLEYKPTREDFVWNMFHEVWCKTEWAVRCGRHETELGYDAVKGEFGLKIIKALREAS</sequence>
<accession>A0A1T4Q6Y1</accession>